<evidence type="ECO:0000256" key="1">
    <source>
        <dbReference type="SAM" id="MobiDB-lite"/>
    </source>
</evidence>
<gene>
    <name evidence="2" type="ORF">I79_020978</name>
</gene>
<proteinExistence type="predicted"/>
<feature type="compositionally biased region" description="Basic residues" evidence="1">
    <location>
        <begin position="1"/>
        <end position="10"/>
    </location>
</feature>
<accession>G3IBF8</accession>
<dbReference type="EMBL" id="JH001823">
    <property type="protein sequence ID" value="EGW05965.1"/>
    <property type="molecule type" value="Genomic_DNA"/>
</dbReference>
<protein>
    <submittedName>
        <fullName evidence="2">Uncharacterized protein</fullName>
    </submittedName>
</protein>
<evidence type="ECO:0000313" key="2">
    <source>
        <dbReference type="EMBL" id="EGW05965.1"/>
    </source>
</evidence>
<dbReference type="InParanoid" id="G3IBF8"/>
<name>G3IBF8_CRIGR</name>
<feature type="region of interest" description="Disordered" evidence="1">
    <location>
        <begin position="1"/>
        <end position="129"/>
    </location>
</feature>
<evidence type="ECO:0000313" key="3">
    <source>
        <dbReference type="Proteomes" id="UP000001075"/>
    </source>
</evidence>
<reference evidence="3" key="1">
    <citation type="journal article" date="2011" name="Nat. Biotechnol.">
        <title>The genomic sequence of the Chinese hamster ovary (CHO)-K1 cell line.</title>
        <authorList>
            <person name="Xu X."/>
            <person name="Nagarajan H."/>
            <person name="Lewis N.E."/>
            <person name="Pan S."/>
            <person name="Cai Z."/>
            <person name="Liu X."/>
            <person name="Chen W."/>
            <person name="Xie M."/>
            <person name="Wang W."/>
            <person name="Hammond S."/>
            <person name="Andersen M.R."/>
            <person name="Neff N."/>
            <person name="Passarelli B."/>
            <person name="Koh W."/>
            <person name="Fan H.C."/>
            <person name="Wang J."/>
            <person name="Gui Y."/>
            <person name="Lee K.H."/>
            <person name="Betenbaugh M.J."/>
            <person name="Quake S.R."/>
            <person name="Famili I."/>
            <person name="Palsson B.O."/>
            <person name="Wang J."/>
        </authorList>
    </citation>
    <scope>NUCLEOTIDE SEQUENCE [LARGE SCALE GENOMIC DNA]</scope>
    <source>
        <strain evidence="3">CHO K1 cell line</strain>
    </source>
</reference>
<feature type="region of interest" description="Disordered" evidence="1">
    <location>
        <begin position="156"/>
        <end position="183"/>
    </location>
</feature>
<sequence length="199" mass="20519">MAAIAHHNKGPRPGGFFGPTRQKPPPGFRGYGPQSPARPRCLSGPESENVRKDRGCPSTPAAGCPAGGRGLPGCSAHTELPFLPQRSPGTRGHRSGDAKTVAEEGGGPGGHSPAQTSGGRGGWQPGALRTPLSLPLLLADGLLPSVWIRQTTSLLATRPGSAGSRGRRNRWQRPEPPVTPPSEHARVALATCVGGGRLP</sequence>
<organism evidence="2 3">
    <name type="scientific">Cricetulus griseus</name>
    <name type="common">Chinese hamster</name>
    <name type="synonym">Cricetulus barabensis griseus</name>
    <dbReference type="NCBI Taxonomy" id="10029"/>
    <lineage>
        <taxon>Eukaryota</taxon>
        <taxon>Metazoa</taxon>
        <taxon>Chordata</taxon>
        <taxon>Craniata</taxon>
        <taxon>Vertebrata</taxon>
        <taxon>Euteleostomi</taxon>
        <taxon>Mammalia</taxon>
        <taxon>Eutheria</taxon>
        <taxon>Euarchontoglires</taxon>
        <taxon>Glires</taxon>
        <taxon>Rodentia</taxon>
        <taxon>Myomorpha</taxon>
        <taxon>Muroidea</taxon>
        <taxon>Cricetidae</taxon>
        <taxon>Cricetinae</taxon>
        <taxon>Cricetulus</taxon>
    </lineage>
</organism>
<dbReference type="GlyGen" id="G3IBF8">
    <property type="glycosylation" value="2 sites"/>
</dbReference>
<dbReference type="Proteomes" id="UP000001075">
    <property type="component" value="Unassembled WGS sequence"/>
</dbReference>
<dbReference type="AlphaFoldDB" id="G3IBF8"/>